<dbReference type="Gene3D" id="3.40.220.10">
    <property type="entry name" value="Leucine Aminopeptidase, subunit E, domain 1"/>
    <property type="match status" value="1"/>
</dbReference>
<dbReference type="InterPro" id="IPR043472">
    <property type="entry name" value="Macro_dom-like"/>
</dbReference>
<evidence type="ECO:0000313" key="2">
    <source>
        <dbReference type="EMBL" id="MBX0298046.1"/>
    </source>
</evidence>
<proteinExistence type="predicted"/>
<dbReference type="Pfam" id="PF01661">
    <property type="entry name" value="Macro"/>
    <property type="match status" value="1"/>
</dbReference>
<dbReference type="PANTHER" id="PTHR11106:SF111">
    <property type="entry name" value="MACRO DOMAIN-CONTAINING PROTEIN"/>
    <property type="match status" value="1"/>
</dbReference>
<dbReference type="Proteomes" id="UP001430455">
    <property type="component" value="Unassembled WGS sequence"/>
</dbReference>
<keyword evidence="3" id="KW-1185">Reference proteome</keyword>
<dbReference type="EMBL" id="RKLT01000036">
    <property type="protein sequence ID" value="MBX0298046.1"/>
    <property type="molecule type" value="Genomic_DNA"/>
</dbReference>
<dbReference type="PANTHER" id="PTHR11106">
    <property type="entry name" value="GANGLIOSIDE INDUCED DIFFERENTIATION ASSOCIATED PROTEIN 2-RELATED"/>
    <property type="match status" value="1"/>
</dbReference>
<organism evidence="2 3">
    <name type="scientific">Haloarcula nitratireducens</name>
    <dbReference type="NCBI Taxonomy" id="2487749"/>
    <lineage>
        <taxon>Archaea</taxon>
        <taxon>Methanobacteriati</taxon>
        <taxon>Methanobacteriota</taxon>
        <taxon>Stenosarchaea group</taxon>
        <taxon>Halobacteria</taxon>
        <taxon>Halobacteriales</taxon>
        <taxon>Haloarculaceae</taxon>
        <taxon>Haloarcula</taxon>
    </lineage>
</organism>
<accession>A0AAW4PKU0</accession>
<evidence type="ECO:0000259" key="1">
    <source>
        <dbReference type="PROSITE" id="PS51154"/>
    </source>
</evidence>
<dbReference type="InterPro" id="IPR002589">
    <property type="entry name" value="Macro_dom"/>
</dbReference>
<dbReference type="SUPFAM" id="SSF52949">
    <property type="entry name" value="Macro domain-like"/>
    <property type="match status" value="1"/>
</dbReference>
<dbReference type="SMART" id="SM00506">
    <property type="entry name" value="A1pp"/>
    <property type="match status" value="1"/>
</dbReference>
<reference evidence="2 3" key="1">
    <citation type="submission" date="2021-06" db="EMBL/GenBank/DDBJ databases">
        <title>Halomicroarcula sp. a new haloarchaeum isolated from saline soil.</title>
        <authorList>
            <person name="Duran-Viseras A."/>
            <person name="Sanchez-Porro C."/>
            <person name="Ventosa A."/>
        </authorList>
    </citation>
    <scope>NUCLEOTIDE SEQUENCE [LARGE SCALE GENOMIC DNA]</scope>
    <source>
        <strain evidence="2 3">F27</strain>
    </source>
</reference>
<gene>
    <name evidence="2" type="ORF">EGH23_24580</name>
</gene>
<comment type="caution">
    <text evidence="2">The sequence shown here is derived from an EMBL/GenBank/DDBJ whole genome shotgun (WGS) entry which is preliminary data.</text>
</comment>
<feature type="domain" description="Macro" evidence="1">
    <location>
        <begin position="1"/>
        <end position="166"/>
    </location>
</feature>
<sequence length="166" mass="17106">MDFSIVYDDIAQQTADVLVSAATTNLQMDGAVADTLQTAATGPLTEAAAAEAPVALGDVAVTDAYGLDAEYVIHAAATPSYGSQQASGASIRAATKAALSTADSLDCESLVIPVIGTGTAGFEFTDGARIVCDVVSGYESSSLVDVRLITNLEQEYDYLERIVSSR</sequence>
<dbReference type="PROSITE" id="PS51154">
    <property type="entry name" value="MACRO"/>
    <property type="match status" value="1"/>
</dbReference>
<dbReference type="RefSeq" id="WP_220582626.1">
    <property type="nucleotide sequence ID" value="NZ_RKLT01000036.1"/>
</dbReference>
<dbReference type="AlphaFoldDB" id="A0AAW4PKU0"/>
<evidence type="ECO:0000313" key="3">
    <source>
        <dbReference type="Proteomes" id="UP001430455"/>
    </source>
</evidence>
<name>A0AAW4PKU0_9EURY</name>
<protein>
    <submittedName>
        <fullName evidence="2">Macro domain-containing protein</fullName>
    </submittedName>
</protein>